<evidence type="ECO:0000256" key="1">
    <source>
        <dbReference type="ARBA" id="ARBA00023157"/>
    </source>
</evidence>
<keyword evidence="5" id="KW-1185">Reference proteome</keyword>
<feature type="domain" description="Thioredoxin" evidence="2">
    <location>
        <begin position="1"/>
        <end position="140"/>
    </location>
</feature>
<keyword evidence="1" id="KW-1015">Disulfide bond</keyword>
<organism evidence="4 5">
    <name type="scientific">Rhodotorula diobovata</name>
    <dbReference type="NCBI Taxonomy" id="5288"/>
    <lineage>
        <taxon>Eukaryota</taxon>
        <taxon>Fungi</taxon>
        <taxon>Dikarya</taxon>
        <taxon>Basidiomycota</taxon>
        <taxon>Pucciniomycotina</taxon>
        <taxon>Microbotryomycetes</taxon>
        <taxon>Sporidiobolales</taxon>
        <taxon>Sporidiobolaceae</taxon>
        <taxon>Rhodotorula</taxon>
    </lineage>
</organism>
<dbReference type="Gene3D" id="3.40.30.10">
    <property type="entry name" value="Glutaredoxin"/>
    <property type="match status" value="1"/>
</dbReference>
<reference evidence="4 5" key="1">
    <citation type="submission" date="2019-03" db="EMBL/GenBank/DDBJ databases">
        <title>Rhodosporidium diobovatum UCD-FST 08-225 genome sequencing, assembly, and annotation.</title>
        <authorList>
            <person name="Fakankun I.U."/>
            <person name="Fristensky B."/>
            <person name="Levin D.B."/>
        </authorList>
    </citation>
    <scope>NUCLEOTIDE SEQUENCE [LARGE SCALE GENOMIC DNA]</scope>
    <source>
        <strain evidence="4 5">UCD-FST 08-225</strain>
    </source>
</reference>
<dbReference type="Pfam" id="PF00085">
    <property type="entry name" value="Thioredoxin"/>
    <property type="match status" value="1"/>
</dbReference>
<dbReference type="GO" id="GO:0005737">
    <property type="term" value="C:cytoplasm"/>
    <property type="evidence" value="ECO:0007669"/>
    <property type="project" value="UniProtKB-ARBA"/>
</dbReference>
<evidence type="ECO:0000259" key="3">
    <source>
        <dbReference type="PROSITE" id="PS51532"/>
    </source>
</evidence>
<dbReference type="OrthoDB" id="10263751at2759"/>
<dbReference type="CDD" id="cd02947">
    <property type="entry name" value="TRX_family"/>
    <property type="match status" value="1"/>
</dbReference>
<comment type="caution">
    <text evidence="4">The sequence shown here is derived from an EMBL/GenBank/DDBJ whole genome shotgun (WGS) entry which is preliminary data.</text>
</comment>
<dbReference type="SUPFAM" id="SSF52833">
    <property type="entry name" value="Thioredoxin-like"/>
    <property type="match status" value="1"/>
</dbReference>
<sequence length="289" mass="31684">MSITAVKSLAQLDSLTVDQSRVSVIDFHAVWCNPCRQISPVFERLASQYAGRVQFLKVDVDEAQDVAQRFAITAMPSFVVLKGSSKVDEMKGANPTGLMQLVNKHAPTGAPATTGGSQAPKEKGLEGFTTLNSQIDQSQVHCLNETPDHTLKGLLRGGGDKWLESDADEQLLLQIPLQQAIKLRALCFHTLPNHLPRAPKTVRLFVNSPSTDFDTSAEPAQELVLSEEQAKGLKAVELRFVRFQSVNHLSIFVVDNQGDEDVTRVDKLELIGLDIAGTNMSDLQKPEEE</sequence>
<dbReference type="Pfam" id="PF06201">
    <property type="entry name" value="PITH"/>
    <property type="match status" value="1"/>
</dbReference>
<dbReference type="PROSITE" id="PS51532">
    <property type="entry name" value="PITH"/>
    <property type="match status" value="1"/>
</dbReference>
<dbReference type="InterPro" id="IPR037047">
    <property type="entry name" value="PITH_dom_sf"/>
</dbReference>
<protein>
    <submittedName>
        <fullName evidence="4">PITH domain-containing protein</fullName>
    </submittedName>
</protein>
<evidence type="ECO:0000313" key="4">
    <source>
        <dbReference type="EMBL" id="TNY22371.1"/>
    </source>
</evidence>
<dbReference type="InterPro" id="IPR008979">
    <property type="entry name" value="Galactose-bd-like_sf"/>
</dbReference>
<evidence type="ECO:0000259" key="2">
    <source>
        <dbReference type="PROSITE" id="PS51352"/>
    </source>
</evidence>
<proteinExistence type="predicted"/>
<dbReference type="PROSITE" id="PS51352">
    <property type="entry name" value="THIOREDOXIN_2"/>
    <property type="match status" value="1"/>
</dbReference>
<dbReference type="AlphaFoldDB" id="A0A5C5G3A9"/>
<name>A0A5C5G3A9_9BASI</name>
<dbReference type="Proteomes" id="UP000311382">
    <property type="component" value="Unassembled WGS sequence"/>
</dbReference>
<dbReference type="InterPro" id="IPR036249">
    <property type="entry name" value="Thioredoxin-like_sf"/>
</dbReference>
<dbReference type="STRING" id="5288.A0A5C5G3A9"/>
<dbReference type="InterPro" id="IPR010400">
    <property type="entry name" value="PITH_dom"/>
</dbReference>
<accession>A0A5C5G3A9</accession>
<dbReference type="PANTHER" id="PTHR46115">
    <property type="entry name" value="THIOREDOXIN-LIKE PROTEIN 1"/>
    <property type="match status" value="1"/>
</dbReference>
<dbReference type="InterPro" id="IPR013766">
    <property type="entry name" value="Thioredoxin_domain"/>
</dbReference>
<dbReference type="EMBL" id="SOZI01000026">
    <property type="protein sequence ID" value="TNY22371.1"/>
    <property type="molecule type" value="Genomic_DNA"/>
</dbReference>
<gene>
    <name evidence="4" type="ORF">DMC30DRAFT_392393</name>
</gene>
<feature type="domain" description="PITH" evidence="3">
    <location>
        <begin position="120"/>
        <end position="289"/>
    </location>
</feature>
<evidence type="ECO:0000313" key="5">
    <source>
        <dbReference type="Proteomes" id="UP000311382"/>
    </source>
</evidence>
<dbReference type="SUPFAM" id="SSF49785">
    <property type="entry name" value="Galactose-binding domain-like"/>
    <property type="match status" value="1"/>
</dbReference>
<dbReference type="Gene3D" id="2.60.120.470">
    <property type="entry name" value="PITH domain"/>
    <property type="match status" value="1"/>
</dbReference>